<protein>
    <submittedName>
        <fullName evidence="1">Uncharacterized protein</fullName>
    </submittedName>
</protein>
<organism evidence="1">
    <name type="scientific">marine sediment metagenome</name>
    <dbReference type="NCBI Taxonomy" id="412755"/>
    <lineage>
        <taxon>unclassified sequences</taxon>
        <taxon>metagenomes</taxon>
        <taxon>ecological metagenomes</taxon>
    </lineage>
</organism>
<evidence type="ECO:0000313" key="1">
    <source>
        <dbReference type="EMBL" id="KKN60426.1"/>
    </source>
</evidence>
<dbReference type="AlphaFoldDB" id="A0A0F9UGR3"/>
<proteinExistence type="predicted"/>
<reference evidence="1" key="1">
    <citation type="journal article" date="2015" name="Nature">
        <title>Complex archaea that bridge the gap between prokaryotes and eukaryotes.</title>
        <authorList>
            <person name="Spang A."/>
            <person name="Saw J.H."/>
            <person name="Jorgensen S.L."/>
            <person name="Zaremba-Niedzwiedzka K."/>
            <person name="Martijn J."/>
            <person name="Lind A.E."/>
            <person name="van Eijk R."/>
            <person name="Schleper C."/>
            <person name="Guy L."/>
            <person name="Ettema T.J."/>
        </authorList>
    </citation>
    <scope>NUCLEOTIDE SEQUENCE</scope>
</reference>
<name>A0A0F9UGR3_9ZZZZ</name>
<comment type="caution">
    <text evidence="1">The sequence shown here is derived from an EMBL/GenBank/DDBJ whole genome shotgun (WGS) entry which is preliminary data.</text>
</comment>
<accession>A0A0F9UGR3</accession>
<dbReference type="EMBL" id="LAZR01000697">
    <property type="protein sequence ID" value="KKN60426.1"/>
    <property type="molecule type" value="Genomic_DNA"/>
</dbReference>
<sequence length="158" mass="17453">MSAITDACRRVRELSEQDAISRSDVVYAEGGRAKVYHALAEGKDWCAACTGERAKTMAHIRRAVIKLKLRPCRKCYPSFGGESPPSLFEARRWLEDAAPVLRDLACKALLMLEELGWNGAPVAGQARCDFCGNGQREGHDQDCELGRFLRRAAKELGA</sequence>
<gene>
    <name evidence="1" type="ORF">LCGC14_0532600</name>
</gene>